<proteinExistence type="predicted"/>
<keyword evidence="3" id="KW-1185">Reference proteome</keyword>
<feature type="chain" id="PRO_5043576584" description="Lipoprotein" evidence="1">
    <location>
        <begin position="25"/>
        <end position="142"/>
    </location>
</feature>
<name>A0AAW3JNG9_9FIRM</name>
<evidence type="ECO:0000313" key="3">
    <source>
        <dbReference type="Proteomes" id="UP000050833"/>
    </source>
</evidence>
<gene>
    <name evidence="2" type="ORF">APZ18_06980</name>
</gene>
<evidence type="ECO:0000256" key="1">
    <source>
        <dbReference type="SAM" id="SignalP"/>
    </source>
</evidence>
<sequence>MKIKKILCFLLAAVLLVESGGGLACKKAEAAINYTGDYSKTKKTKSYGVICKEMFGVILKKQNAYKGKLHLSKANEYPGGQYEDRVVGDINVTIYKVGKNSYEGKKGKMKVKVKVYKNKIVIKQKGYSSDLYTDMSGTYKKK</sequence>
<comment type="caution">
    <text evidence="2">The sequence shown here is derived from an EMBL/GenBank/DDBJ whole genome shotgun (WGS) entry which is preliminary data.</text>
</comment>
<dbReference type="Proteomes" id="UP000050833">
    <property type="component" value="Unassembled WGS sequence"/>
</dbReference>
<dbReference type="EMBL" id="LLKB01000005">
    <property type="protein sequence ID" value="KQC84497.1"/>
    <property type="molecule type" value="Genomic_DNA"/>
</dbReference>
<dbReference type="RefSeq" id="WP_055943224.1">
    <property type="nucleotide sequence ID" value="NZ_JAQDCV010000004.1"/>
</dbReference>
<organism evidence="2 3">
    <name type="scientific">Butyribacter intestini</name>
    <dbReference type="NCBI Taxonomy" id="1703332"/>
    <lineage>
        <taxon>Bacteria</taxon>
        <taxon>Bacillati</taxon>
        <taxon>Bacillota</taxon>
        <taxon>Clostridia</taxon>
        <taxon>Lachnospirales</taxon>
        <taxon>Lachnospiraceae</taxon>
        <taxon>Butyribacter</taxon>
    </lineage>
</organism>
<reference evidence="2 3" key="1">
    <citation type="submission" date="2015-10" db="EMBL/GenBank/DDBJ databases">
        <title>Butyribacter intestini gen. nov., sp. nov., a butyric acid-producing bacterium of the family Lachnospiraceae isolated from the human faeces.</title>
        <authorList>
            <person name="Zou Y."/>
            <person name="Xue W."/>
            <person name="Luo G."/>
            <person name="Lv M."/>
        </authorList>
    </citation>
    <scope>NUCLEOTIDE SEQUENCE [LARGE SCALE GENOMIC DNA]</scope>
    <source>
        <strain evidence="2 3">TF01-11</strain>
    </source>
</reference>
<evidence type="ECO:0000313" key="2">
    <source>
        <dbReference type="EMBL" id="KQC84497.1"/>
    </source>
</evidence>
<evidence type="ECO:0008006" key="4">
    <source>
        <dbReference type="Google" id="ProtNLM"/>
    </source>
</evidence>
<dbReference type="AlphaFoldDB" id="A0AAW3JNG9"/>
<accession>A0AAW3JNG9</accession>
<feature type="signal peptide" evidence="1">
    <location>
        <begin position="1"/>
        <end position="24"/>
    </location>
</feature>
<keyword evidence="1" id="KW-0732">Signal</keyword>
<protein>
    <recommendedName>
        <fullName evidence="4">Lipoprotein</fullName>
    </recommendedName>
</protein>